<dbReference type="AlphaFoldDB" id="A0A4Q9PJN1"/>
<accession>A0A4Q9PJN1</accession>
<sequence length="253" mass="28411">MSAARLNIPKMNSSLSHALRAPAEIALHKIPENAVVVEEGGSAFVKIGGRWRSQTVHGVELPLQQQFRPGAVMQVPYDREAIYVFSPQAQSWLLANPRPDASFQFSGHTQIKVVPHQLYASRNFNGDPEEVRYNLSLGLLETNWGQVANADAVAFTGELTTKAKATIRYQFERWPYNEEQVHLQRGGKPITRGELAFVIAQQMKKLIMEMKARNQPLRFDNSNREVMLSDLVLISVKRVAEGSVQAILGIRQH</sequence>
<dbReference type="Proteomes" id="UP000292082">
    <property type="component" value="Unassembled WGS sequence"/>
</dbReference>
<gene>
    <name evidence="1" type="ORF">BD310DRAFT_936225</name>
</gene>
<reference evidence="1 2" key="1">
    <citation type="submission" date="2019-01" db="EMBL/GenBank/DDBJ databases">
        <title>Draft genome sequences of three monokaryotic isolates of the white-rot basidiomycete fungus Dichomitus squalens.</title>
        <authorList>
            <consortium name="DOE Joint Genome Institute"/>
            <person name="Lopez S.C."/>
            <person name="Andreopoulos B."/>
            <person name="Pangilinan J."/>
            <person name="Lipzen A."/>
            <person name="Riley R."/>
            <person name="Ahrendt S."/>
            <person name="Ng V."/>
            <person name="Barry K."/>
            <person name="Daum C."/>
            <person name="Grigoriev I.V."/>
            <person name="Hilden K.S."/>
            <person name="Makela M.R."/>
            <person name="de Vries R.P."/>
        </authorList>
    </citation>
    <scope>NUCLEOTIDE SEQUENCE [LARGE SCALE GENOMIC DNA]</scope>
    <source>
        <strain evidence="1 2">CBS 464.89</strain>
    </source>
</reference>
<name>A0A4Q9PJN1_9APHY</name>
<evidence type="ECO:0000313" key="1">
    <source>
        <dbReference type="EMBL" id="TBU54294.1"/>
    </source>
</evidence>
<evidence type="ECO:0000313" key="2">
    <source>
        <dbReference type="Proteomes" id="UP000292082"/>
    </source>
</evidence>
<keyword evidence="2" id="KW-1185">Reference proteome</keyword>
<dbReference type="EMBL" id="ML145192">
    <property type="protein sequence ID" value="TBU54294.1"/>
    <property type="molecule type" value="Genomic_DNA"/>
</dbReference>
<protein>
    <submittedName>
        <fullName evidence="1">Uncharacterized protein</fullName>
    </submittedName>
</protein>
<organism evidence="1 2">
    <name type="scientific">Dichomitus squalens</name>
    <dbReference type="NCBI Taxonomy" id="114155"/>
    <lineage>
        <taxon>Eukaryota</taxon>
        <taxon>Fungi</taxon>
        <taxon>Dikarya</taxon>
        <taxon>Basidiomycota</taxon>
        <taxon>Agaricomycotina</taxon>
        <taxon>Agaricomycetes</taxon>
        <taxon>Polyporales</taxon>
        <taxon>Polyporaceae</taxon>
        <taxon>Dichomitus</taxon>
    </lineage>
</organism>
<proteinExistence type="predicted"/>